<dbReference type="GO" id="GO:0005829">
    <property type="term" value="C:cytosol"/>
    <property type="evidence" value="ECO:0007669"/>
    <property type="project" value="TreeGrafter"/>
</dbReference>
<dbReference type="Pfam" id="PF07971">
    <property type="entry name" value="Glyco_hydro_92"/>
    <property type="match status" value="1"/>
</dbReference>
<organism evidence="3 4">
    <name type="scientific">Paenibacillus rhizovicinus</name>
    <dbReference type="NCBI Taxonomy" id="2704463"/>
    <lineage>
        <taxon>Bacteria</taxon>
        <taxon>Bacillati</taxon>
        <taxon>Bacillota</taxon>
        <taxon>Bacilli</taxon>
        <taxon>Bacillales</taxon>
        <taxon>Paenibacillaceae</taxon>
        <taxon>Paenibacillus</taxon>
    </lineage>
</organism>
<evidence type="ECO:0000313" key="3">
    <source>
        <dbReference type="EMBL" id="QHW33176.1"/>
    </source>
</evidence>
<name>A0A6C0P4J1_9BACL</name>
<dbReference type="InterPro" id="IPR012939">
    <property type="entry name" value="Glyco_hydro_92"/>
</dbReference>
<dbReference type="RefSeq" id="WP_162643153.1">
    <property type="nucleotide sequence ID" value="NZ_CP048286.1"/>
</dbReference>
<feature type="domain" description="Glycosyl hydrolase family 92" evidence="1">
    <location>
        <begin position="202"/>
        <end position="694"/>
    </location>
</feature>
<sequence length="716" mass="79968">MLAVDYVNPLIGSIGHLLTATSPTVSLPHGMMKLAPITTPGIADKYLADRIFGFPAGCASLMPTRNAALSDPASLSSLYDHDLEQATPYAYSVLLEDEGIEAEMTASYQSAHYRFRYPDASVAAISVGFPANGSLALLSERSAVVQGTLNGVTHYTFLAFSQPVERFGEWRSERQAGCMLRTKAPEGLLEVQAGISYIDAEQAKRNAGSELDGRSFEQTKQAAREIWQSALSRIEVTGGSEEQKTIFYTSLYRSLLNMSSITEDGRYYSAYDGRIHESAGRDFYVSDNIWDTYRCLHPLQLLLDPERKQDMIQSYVRMYEQCGWLPQFPFVQGDLPVMTGNHTAALIYDVFAKGYRNFDAAKAFEAMKVNATEVTMLPWVHGPLTELDRHYMEQGFYPALRPGESEWVKEVDGFERRQSVAVTLEHAYDDWCIAQFARDLGYTEDYEHFMQRSQNYRKLYNDATGFMSPKSADGEWIEPFDPKYGGGLGGRDYFSECNAWIYNFHVQHDIEGLIELMGGPEKFEERLDALFTEQYDGSKYRFLGQFPDATGLIGQYCQGNEPAFHIPYLYNYTASPWKAQRRLREIMKLWYQATPTGICGDEDNGAMSSWYVFSAMGFYPICPGKASYEIGSPLFERTSIAVGGGKTFTIHAEGVSERNKYIQAAEINGRPLAEPRISHADVTGGGVLTLRMGDRPNKTWGAGSIGAAAVGGMDNI</sequence>
<dbReference type="FunFam" id="3.30.2080.10:FF:000001">
    <property type="entry name" value="Alpha-1,2-mannosidase subfamily"/>
    <property type="match status" value="1"/>
</dbReference>
<proteinExistence type="predicted"/>
<dbReference type="AlphaFoldDB" id="A0A6C0P4J1"/>
<dbReference type="Gene3D" id="2.70.98.10">
    <property type="match status" value="1"/>
</dbReference>
<dbReference type="NCBIfam" id="TIGR01180">
    <property type="entry name" value="aman2_put"/>
    <property type="match status" value="1"/>
</dbReference>
<accession>A0A6C0P4J1</accession>
<reference evidence="3 4" key="1">
    <citation type="submission" date="2020-02" db="EMBL/GenBank/DDBJ databases">
        <title>Paenibacillus sp. nov., isolated from rhizosphere soil of tomato.</title>
        <authorList>
            <person name="Weon H.-Y."/>
            <person name="Lee S.A."/>
        </authorList>
    </citation>
    <scope>NUCLEOTIDE SEQUENCE [LARGE SCALE GENOMIC DNA]</scope>
    <source>
        <strain evidence="3 4">14171R-81</strain>
    </source>
</reference>
<evidence type="ECO:0000259" key="1">
    <source>
        <dbReference type="Pfam" id="PF07971"/>
    </source>
</evidence>
<dbReference type="PANTHER" id="PTHR12143">
    <property type="entry name" value="PEPTIDE N-GLYCANASE PNGASE -RELATED"/>
    <property type="match status" value="1"/>
</dbReference>
<evidence type="ECO:0000313" key="4">
    <source>
        <dbReference type="Proteomes" id="UP000479114"/>
    </source>
</evidence>
<dbReference type="Gene3D" id="1.20.1050.60">
    <property type="entry name" value="alpha-1,2-mannosidase"/>
    <property type="match status" value="1"/>
</dbReference>
<dbReference type="Gene3D" id="1.20.1610.10">
    <property type="entry name" value="alpha-1,2-mannosidases domains"/>
    <property type="match status" value="1"/>
</dbReference>
<dbReference type="InterPro" id="IPR050883">
    <property type="entry name" value="PNGase"/>
</dbReference>
<dbReference type="GO" id="GO:0005975">
    <property type="term" value="P:carbohydrate metabolic process"/>
    <property type="evidence" value="ECO:0007669"/>
    <property type="project" value="InterPro"/>
</dbReference>
<dbReference type="SUPFAM" id="SSF48208">
    <property type="entry name" value="Six-hairpin glycosidases"/>
    <property type="match status" value="1"/>
</dbReference>
<dbReference type="Gene3D" id="3.30.2080.10">
    <property type="entry name" value="GH92 mannosidase domain"/>
    <property type="match status" value="1"/>
</dbReference>
<protein>
    <submittedName>
        <fullName evidence="3">Glycoside hydrolase family 92 protein</fullName>
    </submittedName>
</protein>
<dbReference type="PANTHER" id="PTHR12143:SF43">
    <property type="entry name" value="PUTATIVE-RELATED"/>
    <property type="match status" value="1"/>
</dbReference>
<dbReference type="GO" id="GO:0006516">
    <property type="term" value="P:glycoprotein catabolic process"/>
    <property type="evidence" value="ECO:0007669"/>
    <property type="project" value="TreeGrafter"/>
</dbReference>
<keyword evidence="3" id="KW-0378">Hydrolase</keyword>
<keyword evidence="4" id="KW-1185">Reference proteome</keyword>
<dbReference type="InterPro" id="IPR041371">
    <property type="entry name" value="GH92_N"/>
</dbReference>
<dbReference type="GO" id="GO:0000224">
    <property type="term" value="F:peptide-N4-(N-acetyl-beta-glucosaminyl)asparagine amidase activity"/>
    <property type="evidence" value="ECO:0007669"/>
    <property type="project" value="TreeGrafter"/>
</dbReference>
<feature type="domain" description="Glycosyl hydrolase family 92 N-terminal" evidence="2">
    <location>
        <begin position="6"/>
        <end position="176"/>
    </location>
</feature>
<dbReference type="InterPro" id="IPR014718">
    <property type="entry name" value="GH-type_carb-bd"/>
</dbReference>
<dbReference type="InterPro" id="IPR008928">
    <property type="entry name" value="6-hairpin_glycosidase_sf"/>
</dbReference>
<gene>
    <name evidence="3" type="ORF">GZH47_21910</name>
</gene>
<dbReference type="Proteomes" id="UP000479114">
    <property type="component" value="Chromosome"/>
</dbReference>
<dbReference type="KEGG" id="prz:GZH47_21910"/>
<dbReference type="EMBL" id="CP048286">
    <property type="protein sequence ID" value="QHW33176.1"/>
    <property type="molecule type" value="Genomic_DNA"/>
</dbReference>
<dbReference type="GO" id="GO:0030246">
    <property type="term" value="F:carbohydrate binding"/>
    <property type="evidence" value="ECO:0007669"/>
    <property type="project" value="InterPro"/>
</dbReference>
<dbReference type="InterPro" id="IPR005887">
    <property type="entry name" value="GH92_a_mannosidase_put"/>
</dbReference>
<dbReference type="Pfam" id="PF17678">
    <property type="entry name" value="Glyco_hydro_92N"/>
    <property type="match status" value="1"/>
</dbReference>
<evidence type="ECO:0000259" key="2">
    <source>
        <dbReference type="Pfam" id="PF17678"/>
    </source>
</evidence>